<comment type="caution">
    <text evidence="1">The sequence shown here is derived from an EMBL/GenBank/DDBJ whole genome shotgun (WGS) entry which is preliminary data.</text>
</comment>
<reference evidence="1 2" key="1">
    <citation type="journal article" date="2014" name="BMC Genomics">
        <title>Adaptive genomic structural variation in the grape powdery mildew pathogen, Erysiphe necator.</title>
        <authorList>
            <person name="Jones L."/>
            <person name="Riaz S."/>
            <person name="Morales-Cruz A."/>
            <person name="Amrine K.C."/>
            <person name="McGuire B."/>
            <person name="Gubler W.D."/>
            <person name="Walker M.A."/>
            <person name="Cantu D."/>
        </authorList>
    </citation>
    <scope>NUCLEOTIDE SEQUENCE [LARGE SCALE GENOMIC DNA]</scope>
    <source>
        <strain evidence="2">c</strain>
    </source>
</reference>
<dbReference type="HOGENOM" id="CLU_2656302_0_0_1"/>
<name>A0A0B1NVV6_UNCNE</name>
<organism evidence="1 2">
    <name type="scientific">Uncinula necator</name>
    <name type="common">Grape powdery mildew</name>
    <dbReference type="NCBI Taxonomy" id="52586"/>
    <lineage>
        <taxon>Eukaryota</taxon>
        <taxon>Fungi</taxon>
        <taxon>Dikarya</taxon>
        <taxon>Ascomycota</taxon>
        <taxon>Pezizomycotina</taxon>
        <taxon>Leotiomycetes</taxon>
        <taxon>Erysiphales</taxon>
        <taxon>Erysiphaceae</taxon>
        <taxon>Erysiphe</taxon>
    </lineage>
</organism>
<evidence type="ECO:0000313" key="1">
    <source>
        <dbReference type="EMBL" id="KHJ30108.1"/>
    </source>
</evidence>
<evidence type="ECO:0000313" key="2">
    <source>
        <dbReference type="Proteomes" id="UP000030854"/>
    </source>
</evidence>
<dbReference type="AlphaFoldDB" id="A0A0B1NVV6"/>
<keyword evidence="2" id="KW-1185">Reference proteome</keyword>
<gene>
    <name evidence="1" type="ORF">EV44_g4325</name>
</gene>
<proteinExistence type="predicted"/>
<accession>A0A0B1NVV6</accession>
<dbReference type="EMBL" id="JNVN01005118">
    <property type="protein sequence ID" value="KHJ30108.1"/>
    <property type="molecule type" value="Genomic_DNA"/>
</dbReference>
<protein>
    <submittedName>
        <fullName evidence="1">Putative air1 domain-containing protein</fullName>
    </submittedName>
</protein>
<sequence>MEQPKEFKILREDFPVEIAGVPLSTKIASGKNVDNSALISILTISSKMRIPGLQINRIRWLQDGKEHEKARKEGHI</sequence>
<dbReference type="Proteomes" id="UP000030854">
    <property type="component" value="Unassembled WGS sequence"/>
</dbReference>